<dbReference type="Proteomes" id="UP001172082">
    <property type="component" value="Unassembled WGS sequence"/>
</dbReference>
<evidence type="ECO:0008006" key="4">
    <source>
        <dbReference type="Google" id="ProtNLM"/>
    </source>
</evidence>
<proteinExistence type="predicted"/>
<reference evidence="2" key="1">
    <citation type="submission" date="2023-06" db="EMBL/GenBank/DDBJ databases">
        <title>Genomic of Parafulvivirga corallium.</title>
        <authorList>
            <person name="Wang G."/>
        </authorList>
    </citation>
    <scope>NUCLEOTIDE SEQUENCE</scope>
    <source>
        <strain evidence="2">BMA10</strain>
    </source>
</reference>
<evidence type="ECO:0000313" key="3">
    <source>
        <dbReference type="Proteomes" id="UP001172082"/>
    </source>
</evidence>
<comment type="caution">
    <text evidence="2">The sequence shown here is derived from an EMBL/GenBank/DDBJ whole genome shotgun (WGS) entry which is preliminary data.</text>
</comment>
<dbReference type="EMBL" id="JAUJEA010000004">
    <property type="protein sequence ID" value="MDN5202369.1"/>
    <property type="molecule type" value="Genomic_DNA"/>
</dbReference>
<keyword evidence="1" id="KW-0732">Signal</keyword>
<feature type="signal peptide" evidence="1">
    <location>
        <begin position="1"/>
        <end position="18"/>
    </location>
</feature>
<gene>
    <name evidence="2" type="ORF">QQ008_13365</name>
</gene>
<evidence type="ECO:0000313" key="2">
    <source>
        <dbReference type="EMBL" id="MDN5202369.1"/>
    </source>
</evidence>
<sequence length="197" mass="21971">MKTIFLILILALAINSNAQLLIDDFSSGELSTTNFSETDTELFQSGRNIVGNNRELKVHIGNKEDGQNVQAAIKNNKLISSFGYNTSGVLKINYGRAPGGKKPLNLDASSYSDLRIEFEAKSSKSHFYVSLFTNNSRAVWNSHLIGREGSYLLKVPLSELKVVDDGFTLNDIDQIRFQFNSSSITGHNFAIKKIWFQ</sequence>
<organism evidence="2 3">
    <name type="scientific">Splendidivirga corallicola</name>
    <dbReference type="NCBI Taxonomy" id="3051826"/>
    <lineage>
        <taxon>Bacteria</taxon>
        <taxon>Pseudomonadati</taxon>
        <taxon>Bacteroidota</taxon>
        <taxon>Cytophagia</taxon>
        <taxon>Cytophagales</taxon>
        <taxon>Splendidivirgaceae</taxon>
        <taxon>Splendidivirga</taxon>
    </lineage>
</organism>
<protein>
    <recommendedName>
        <fullName evidence="4">NADH:ubiquinone oxidoreductase intermediate-associated protein 30 domain-containing protein</fullName>
    </recommendedName>
</protein>
<name>A0ABT8KNS9_9BACT</name>
<keyword evidence="3" id="KW-1185">Reference proteome</keyword>
<dbReference type="RefSeq" id="WP_346752393.1">
    <property type="nucleotide sequence ID" value="NZ_JAUJEA010000004.1"/>
</dbReference>
<accession>A0ABT8KNS9</accession>
<evidence type="ECO:0000256" key="1">
    <source>
        <dbReference type="SAM" id="SignalP"/>
    </source>
</evidence>
<feature type="chain" id="PRO_5045329829" description="NADH:ubiquinone oxidoreductase intermediate-associated protein 30 domain-containing protein" evidence="1">
    <location>
        <begin position="19"/>
        <end position="197"/>
    </location>
</feature>